<dbReference type="SUPFAM" id="SSF52833">
    <property type="entry name" value="Thioredoxin-like"/>
    <property type="match status" value="2"/>
</dbReference>
<accession>A0AAQ3P7T3</accession>
<dbReference type="PROSITE" id="PS50404">
    <property type="entry name" value="GST_NTER"/>
    <property type="match status" value="2"/>
</dbReference>
<dbReference type="Gene3D" id="1.20.1050.10">
    <property type="match status" value="2"/>
</dbReference>
<dbReference type="InterPro" id="IPR036282">
    <property type="entry name" value="Glutathione-S-Trfase_C_sf"/>
</dbReference>
<gene>
    <name evidence="3" type="ORF">V8G54_001154</name>
</gene>
<feature type="domain" description="GST C-terminal" evidence="2">
    <location>
        <begin position="407"/>
        <end position="551"/>
    </location>
</feature>
<dbReference type="PANTHER" id="PTHR44750:SF3">
    <property type="entry name" value="GLUTATHIONE S-TRANSFERASE, AMINO-TERMINAL DOMAIN PROTEIN"/>
    <property type="match status" value="1"/>
</dbReference>
<dbReference type="SUPFAM" id="SSF47616">
    <property type="entry name" value="GST C-terminal domain-like"/>
    <property type="match status" value="2"/>
</dbReference>
<feature type="domain" description="GST N-terminal" evidence="1">
    <location>
        <begin position="15"/>
        <end position="96"/>
    </location>
</feature>
<evidence type="ECO:0000259" key="1">
    <source>
        <dbReference type="PROSITE" id="PS50404"/>
    </source>
</evidence>
<dbReference type="InterPro" id="IPR010987">
    <property type="entry name" value="Glutathione-S-Trfase_C-like"/>
</dbReference>
<evidence type="ECO:0000313" key="3">
    <source>
        <dbReference type="EMBL" id="WVZ22610.1"/>
    </source>
</evidence>
<keyword evidence="4" id="KW-1185">Reference proteome</keyword>
<dbReference type="PROSITE" id="PS50405">
    <property type="entry name" value="GST_CTER"/>
    <property type="match status" value="1"/>
</dbReference>
<dbReference type="Gene3D" id="3.40.30.10">
    <property type="entry name" value="Glutaredoxin"/>
    <property type="match status" value="2"/>
</dbReference>
<dbReference type="AlphaFoldDB" id="A0AAQ3P7T3"/>
<evidence type="ECO:0008006" key="5">
    <source>
        <dbReference type="Google" id="ProtNLM"/>
    </source>
</evidence>
<dbReference type="Pfam" id="PF13410">
    <property type="entry name" value="GST_C_2"/>
    <property type="match status" value="1"/>
</dbReference>
<evidence type="ECO:0000313" key="4">
    <source>
        <dbReference type="Proteomes" id="UP001374535"/>
    </source>
</evidence>
<dbReference type="PANTHER" id="PTHR44750">
    <property type="entry name" value="GLUTATHIONE S-TRANSFERASE T1-RELATED"/>
    <property type="match status" value="1"/>
</dbReference>
<sequence length="575" mass="65363">MVLSGEATVREKEKMKLKVYADRMSQPSRAILIFCKVNGIDFEEIKVDLSKRQHLSPEFQAINPLRKVPAIVDGRFKLFESYQNIPCLWSVELSSFLLKVMQFSYILHLRFRELQTIDMWMYRSRLVVYVFRWLSAACVSQFVCDKGSYPADLSRRARIHSVLDWHHQNLRRGAGPALGLPLNQQAAAEAEKILISSLTKIENIWLKGDGKYLLGGLRPSIADLSLLLNGKDRDRILGPHKKVQQWIESTRNATRPHFDEVHKILYRLKTKLSEQQSNQADSIQSFLLNADLTLHLLGYVWKHVRTQLNGNFSVFDAQTEKEVEVLPKLVIDDGGKAEGVCGSNVPAFSSSSHILQEIKVDISKGHHLSSEFREVNPLQKVPAIVHGSFNLSESHAIIVYLNSAFPGIADHWLVDSFLLLLKSLPDLHGCFKEILQMNYVVNTVLGPATGRPLNPKAAAEAEKVLFSSLSKLEDIWLKGDGRFLLGGSQPSIADLSMVCELMQLEVLDEKNRSRILSPYKKVLQWIDDTRAATNPHFEEVHNILYRAKKKFEQQRSRVVETWTEPNDKIVGHSKM</sequence>
<feature type="domain" description="GST N-terminal" evidence="1">
    <location>
        <begin position="356"/>
        <end position="409"/>
    </location>
</feature>
<organism evidence="3 4">
    <name type="scientific">Vigna mungo</name>
    <name type="common">Black gram</name>
    <name type="synonym">Phaseolus mungo</name>
    <dbReference type="NCBI Taxonomy" id="3915"/>
    <lineage>
        <taxon>Eukaryota</taxon>
        <taxon>Viridiplantae</taxon>
        <taxon>Streptophyta</taxon>
        <taxon>Embryophyta</taxon>
        <taxon>Tracheophyta</taxon>
        <taxon>Spermatophyta</taxon>
        <taxon>Magnoliopsida</taxon>
        <taxon>eudicotyledons</taxon>
        <taxon>Gunneridae</taxon>
        <taxon>Pentapetalae</taxon>
        <taxon>rosids</taxon>
        <taxon>fabids</taxon>
        <taxon>Fabales</taxon>
        <taxon>Fabaceae</taxon>
        <taxon>Papilionoideae</taxon>
        <taxon>50 kb inversion clade</taxon>
        <taxon>NPAAA clade</taxon>
        <taxon>indigoferoid/millettioid clade</taxon>
        <taxon>Phaseoleae</taxon>
        <taxon>Vigna</taxon>
    </lineage>
</organism>
<reference evidence="3 4" key="1">
    <citation type="journal article" date="2023" name="Life. Sci Alliance">
        <title>Evolutionary insights into 3D genome organization and epigenetic landscape of Vigna mungo.</title>
        <authorList>
            <person name="Junaid A."/>
            <person name="Singh B."/>
            <person name="Bhatia S."/>
        </authorList>
    </citation>
    <scope>NUCLEOTIDE SEQUENCE [LARGE SCALE GENOMIC DNA]</scope>
    <source>
        <strain evidence="3">Urdbean</strain>
    </source>
</reference>
<dbReference type="EMBL" id="CP144700">
    <property type="protein sequence ID" value="WVZ22610.1"/>
    <property type="molecule type" value="Genomic_DNA"/>
</dbReference>
<dbReference type="Proteomes" id="UP001374535">
    <property type="component" value="Chromosome 1"/>
</dbReference>
<evidence type="ECO:0000259" key="2">
    <source>
        <dbReference type="PROSITE" id="PS50405"/>
    </source>
</evidence>
<dbReference type="InterPro" id="IPR036249">
    <property type="entry name" value="Thioredoxin-like_sf"/>
</dbReference>
<dbReference type="InterPro" id="IPR043377">
    <property type="entry name" value="GSTT1/2/3"/>
</dbReference>
<dbReference type="InterPro" id="IPR040075">
    <property type="entry name" value="GST_N_Theta"/>
</dbReference>
<dbReference type="CDD" id="cd03050">
    <property type="entry name" value="GST_N_Theta"/>
    <property type="match status" value="1"/>
</dbReference>
<proteinExistence type="predicted"/>
<protein>
    <recommendedName>
        <fullName evidence="5">Glutathione S-transferase T1</fullName>
    </recommendedName>
</protein>
<dbReference type="InterPro" id="IPR004045">
    <property type="entry name" value="Glutathione_S-Trfase_N"/>
</dbReference>
<dbReference type="Pfam" id="PF02798">
    <property type="entry name" value="GST_N"/>
    <property type="match status" value="2"/>
</dbReference>
<name>A0AAQ3P7T3_VIGMU</name>